<reference evidence="1" key="1">
    <citation type="submission" date="2025-02" db="EMBL/GenBank/DDBJ databases">
        <title>Complete genome sequences of 52 Bacillus and Priestia strains isolated from West-African fermentations and 26 reference strains from the DSMZ collection.</title>
        <authorList>
            <person name="Wiedenbein E.S."/>
            <person name="Canoy T.S."/>
            <person name="Hui Y."/>
            <person name="Parkouda C."/>
            <person name="Dawende C."/>
            <person name="Ametefe E."/>
            <person name="Jespersen L."/>
            <person name="Nielsen D.S."/>
        </authorList>
    </citation>
    <scope>NUCLEOTIDE SEQUENCE</scope>
    <source>
        <strain evidence="1">PRO122</strain>
    </source>
</reference>
<sequence>MKLEALKNILSRRQSEWHHVVFPRRKMNLLKYLLGVFIFVLTAFCGMVSNAIPPLIINIPVVYRSISFNGFVNLIIIIFWAISIYKSIRLYFNIVKNPKSWIANNLAYMIDTLKLYDEDHFESIKNDKVVREKRIVRVIRIQYRETSKHVVVRILRDGDRFTKEATKLGENLEAALGLELDSTNKTVDYAEYVFLKHKDERIDLNSTVTNVNDSDEIKITGNISYELHKVPHSLIVGGTGSGKSFFILGKIVNYLKLTPQADLRIIDPKKADLSLFRFVTGFENKVATDANQICRILRETVELMERRYTEYFNDISAFGKTYRDFNLPVVIVIFDEFSAFMHSVDKKIAKEALDYVFTLVMKGRQAGVMIEILMQRPSADDLPTNIRAQMGFKAGLGAMDSIGYNMIFDTKNVEYKTVTEKGGGYIQLDGKHTSPVYFETPYIDKDFDFIAEIEKLMIQRAN</sequence>
<proteinExistence type="predicted"/>
<dbReference type="EMBL" id="CP121756">
    <property type="protein sequence ID" value="WGE07582.1"/>
    <property type="molecule type" value="Genomic_DNA"/>
</dbReference>
<dbReference type="Proteomes" id="UP001217185">
    <property type="component" value="Chromosome"/>
</dbReference>
<accession>A0AC61YX72</accession>
<gene>
    <name evidence="1" type="ORF">P5658_24920</name>
</gene>
<evidence type="ECO:0000313" key="1">
    <source>
        <dbReference type="EMBL" id="WGE07582.1"/>
    </source>
</evidence>
<name>A0AC61YX72_BACIU</name>
<organism evidence="1 2">
    <name type="scientific">Bacillus subtilis</name>
    <dbReference type="NCBI Taxonomy" id="1423"/>
    <lineage>
        <taxon>Bacteria</taxon>
        <taxon>Bacillati</taxon>
        <taxon>Bacillota</taxon>
        <taxon>Bacilli</taxon>
        <taxon>Bacillales</taxon>
        <taxon>Bacillaceae</taxon>
        <taxon>Bacillus</taxon>
    </lineage>
</organism>
<protein>
    <submittedName>
        <fullName evidence="1">FtsK/SpoIIIE domain-containing protein</fullName>
    </submittedName>
</protein>
<evidence type="ECO:0000313" key="2">
    <source>
        <dbReference type="Proteomes" id="UP001217185"/>
    </source>
</evidence>